<evidence type="ECO:0000313" key="3">
    <source>
        <dbReference type="EMBL" id="PMK46438.1"/>
    </source>
</evidence>
<dbReference type="Pfam" id="PF06527">
    <property type="entry name" value="TniQ"/>
    <property type="match status" value="1"/>
</dbReference>
<accession>A0AB36XKI9</accession>
<evidence type="ECO:0000259" key="1">
    <source>
        <dbReference type="Pfam" id="PF06527"/>
    </source>
</evidence>
<sequence length="527" mass="61425">MWLPQVLPDESLFSRICRYLALSGTSRNQSLLRLLGDGRAAVHPYLTAHLANLSRFTEESTGSLLRYQTLRPLFAYYLPRYSTGINDDFASSNDLIRACQLSTFREREHLVAKYCPECAQEDMRNYGVAYWHCTHQIPGLWACSKHNTWLVQSELPSRSHTDSHFLPNPSVQSESCGSLAMKFAEYTELKLNVIRNERSRKEVFSDLYRRELKGKGGLTNAGRVKRKALALGVFEVSAQLSPRPSYLYPRSRTDFRYFSSLLLGQYPQHPFKHLLLEFYLSQCLSDKIFHNNVSPPPSKELEYEECCCELLKSGLSMAAVSREIGKSRCYVKTIALKFKIPVNLKPKKITDRLKESIARLAYKGFHRNVIAKRFGVSVGSIELIISTTYGLVEWRRKCKRESLKRRYKYSIFKFVKVYPNSCRQEVKKHCEAAFYWLYQHDPEWLELVLPIPQRAYHIDRVDWVARDKEIFQKVSEWIFENGRALTYAELDRRLGGHGWLTSKQHKLPITMKLLRTHRQQNESHEDE</sequence>
<dbReference type="RefSeq" id="WP_102278945.1">
    <property type="nucleotide sequence ID" value="NZ_JAJGZN020000005.1"/>
</dbReference>
<name>A0AB36XKI9_9VIBR</name>
<evidence type="ECO:0000259" key="2">
    <source>
        <dbReference type="Pfam" id="PF15978"/>
    </source>
</evidence>
<reference evidence="3" key="3">
    <citation type="journal article" date="2018" name="Nature">
        <title>A major lineage of non-tailed dsDNA viruses as unrecognized killers of marine bacteria.</title>
        <authorList>
            <person name="Kauffman K.M."/>
            <person name="Hussain F.A."/>
            <person name="Yang J."/>
            <person name="Arevalo P."/>
            <person name="Brown J.M."/>
            <person name="Chang W.K."/>
            <person name="VanInsberghe D."/>
            <person name="Elsherbini J."/>
            <person name="Sharma R.S."/>
            <person name="Cutler M.B."/>
            <person name="Kelly L."/>
            <person name="Polz M.F."/>
        </authorList>
    </citation>
    <scope>NUCLEOTIDE SEQUENCE</scope>
    <source>
        <strain evidence="3">10N.261.52.F7</strain>
    </source>
</reference>
<dbReference type="AlphaFoldDB" id="A0AB36XKI9"/>
<proteinExistence type="predicted"/>
<reference key="1">
    <citation type="submission" date="2016-07" db="EMBL/GenBank/DDBJ databases">
        <title>Nontailed viruses are major unrecognized killers of bacteria in the ocean.</title>
        <authorList>
            <person name="Kauffman K."/>
            <person name="Hussain F."/>
            <person name="Yang J."/>
            <person name="Arevalo P."/>
            <person name="Brown J."/>
            <person name="Cutler M."/>
            <person name="Kelly L."/>
            <person name="Polz M.F."/>
        </authorList>
    </citation>
    <scope>NUCLEOTIDE SEQUENCE [LARGE SCALE GENOMIC DNA]</scope>
    <source>
        <strain>10N.261.52.F7</strain>
    </source>
</reference>
<dbReference type="Pfam" id="PF15978">
    <property type="entry name" value="TnsD"/>
    <property type="match status" value="1"/>
</dbReference>
<organism evidence="3">
    <name type="scientific">Vibrio lentus</name>
    <dbReference type="NCBI Taxonomy" id="136468"/>
    <lineage>
        <taxon>Bacteria</taxon>
        <taxon>Pseudomonadati</taxon>
        <taxon>Pseudomonadota</taxon>
        <taxon>Gammaproteobacteria</taxon>
        <taxon>Vibrionales</taxon>
        <taxon>Vibrionaceae</taxon>
        <taxon>Vibrio</taxon>
    </lineage>
</organism>
<dbReference type="InterPro" id="IPR032750">
    <property type="entry name" value="TnsD_C"/>
</dbReference>
<feature type="domain" description="Transposon Tn7 transposition protein TnsD C-terminal" evidence="2">
    <location>
        <begin position="353"/>
        <end position="513"/>
    </location>
</feature>
<dbReference type="EMBL" id="MCXM01000016">
    <property type="protein sequence ID" value="PMK46438.1"/>
    <property type="molecule type" value="Genomic_DNA"/>
</dbReference>
<feature type="domain" description="TniQ" evidence="1">
    <location>
        <begin position="4"/>
        <end position="149"/>
    </location>
</feature>
<dbReference type="InterPro" id="IPR009492">
    <property type="entry name" value="TniQ"/>
</dbReference>
<gene>
    <name evidence="3" type="ORF">BCT99_20885</name>
</gene>
<protein>
    <submittedName>
        <fullName evidence="3">Transposase</fullName>
    </submittedName>
</protein>
<comment type="caution">
    <text evidence="3">The sequence shown here is derived from an EMBL/GenBank/DDBJ whole genome shotgun (WGS) entry which is preliminary data.</text>
</comment>
<reference evidence="3" key="2">
    <citation type="submission" date="2016-07" db="EMBL/GenBank/DDBJ databases">
        <authorList>
            <person name="Kauffman K."/>
            <person name="Arevalo P."/>
            <person name="Polz M.F."/>
        </authorList>
    </citation>
    <scope>NUCLEOTIDE SEQUENCE</scope>
    <source>
        <strain evidence="3">10N.261.52.F7</strain>
    </source>
</reference>